<sequence length="436" mass="49728">MTEVWDQLGYLQSRRQLCMDDAQQIRQPCTQDHEKQTVFECDECYGRLIGRLRSRYLDSSDPEWFTGRRAFLQDLEALFSAAERREIDPRDIEARIQEEKRSWYRESVRNTANRLMVDDTSSRDGVLDKLHDRDLAFEDLVRDVGDAVGRAAASSSSDIGDLVRRIVAAKEPLDRFEIYREAFFPGEQGSQKYLDMLKSGMAMELVALRVLEDRQASTGARLQKEKHIRRLEELRRGRTAHEMQKTKNRERFADARVAKEFYELPPCNVCSTAPDTGDFLSCCLCQVLAGQGVKQQSTVYCSNKCFAQGHDSHVEQTHLCVSGDKCIILNDEDVNMDAVSSDTFLCKECISLLSKPSVFCSARCADLNFQTHREQIHLPARRERPGVVFDDSSKLVFDDAEKSKYHAGNIEEHIVSVGEALQEFEKKTGIVVSIID</sequence>
<gene>
    <name evidence="1" type="ORF">QBC33DRAFT_534000</name>
</gene>
<evidence type="ECO:0008006" key="3">
    <source>
        <dbReference type="Google" id="ProtNLM"/>
    </source>
</evidence>
<evidence type="ECO:0000313" key="1">
    <source>
        <dbReference type="EMBL" id="KAK1768874.1"/>
    </source>
</evidence>
<name>A0AAJ0C531_9PEZI</name>
<dbReference type="Proteomes" id="UP001244011">
    <property type="component" value="Unassembled WGS sequence"/>
</dbReference>
<evidence type="ECO:0000313" key="2">
    <source>
        <dbReference type="Proteomes" id="UP001244011"/>
    </source>
</evidence>
<protein>
    <recommendedName>
        <fullName evidence="3">Suppressor of anucleate metulae protein B</fullName>
    </recommendedName>
</protein>
<comment type="caution">
    <text evidence="1">The sequence shown here is derived from an EMBL/GenBank/DDBJ whole genome shotgun (WGS) entry which is preliminary data.</text>
</comment>
<dbReference type="RefSeq" id="XP_060285087.1">
    <property type="nucleotide sequence ID" value="XM_060427506.1"/>
</dbReference>
<reference evidence="1" key="1">
    <citation type="submission" date="2023-06" db="EMBL/GenBank/DDBJ databases">
        <title>Genome-scale phylogeny and comparative genomics of the fungal order Sordariales.</title>
        <authorList>
            <consortium name="Lawrence Berkeley National Laboratory"/>
            <person name="Hensen N."/>
            <person name="Bonometti L."/>
            <person name="Westerberg I."/>
            <person name="Brannstrom I.O."/>
            <person name="Guillou S."/>
            <person name="Cros-Aarteil S."/>
            <person name="Calhoun S."/>
            <person name="Haridas S."/>
            <person name="Kuo A."/>
            <person name="Mondo S."/>
            <person name="Pangilinan J."/>
            <person name="Riley R."/>
            <person name="Labutti K."/>
            <person name="Andreopoulos B."/>
            <person name="Lipzen A."/>
            <person name="Chen C."/>
            <person name="Yanf M."/>
            <person name="Daum C."/>
            <person name="Ng V."/>
            <person name="Clum A."/>
            <person name="Steindorff A."/>
            <person name="Ohm R."/>
            <person name="Martin F."/>
            <person name="Silar P."/>
            <person name="Natvig D."/>
            <person name="Lalanne C."/>
            <person name="Gautier V."/>
            <person name="Ament-Velasquez S.L."/>
            <person name="Kruys A."/>
            <person name="Hutchinson M.I."/>
            <person name="Powell A.J."/>
            <person name="Barry K."/>
            <person name="Miller A.N."/>
            <person name="Grigoriev I.V."/>
            <person name="Debuchy R."/>
            <person name="Gladieux P."/>
            <person name="Thoren M.H."/>
            <person name="Johannesson H."/>
        </authorList>
    </citation>
    <scope>NUCLEOTIDE SEQUENCE</scope>
    <source>
        <strain evidence="1">8032-3</strain>
    </source>
</reference>
<proteinExistence type="predicted"/>
<dbReference type="GeneID" id="85310693"/>
<keyword evidence="2" id="KW-1185">Reference proteome</keyword>
<accession>A0AAJ0C531</accession>
<dbReference type="AlphaFoldDB" id="A0AAJ0C531"/>
<dbReference type="EMBL" id="MU839004">
    <property type="protein sequence ID" value="KAK1768874.1"/>
    <property type="molecule type" value="Genomic_DNA"/>
</dbReference>
<organism evidence="1 2">
    <name type="scientific">Phialemonium atrogriseum</name>
    <dbReference type="NCBI Taxonomy" id="1093897"/>
    <lineage>
        <taxon>Eukaryota</taxon>
        <taxon>Fungi</taxon>
        <taxon>Dikarya</taxon>
        <taxon>Ascomycota</taxon>
        <taxon>Pezizomycotina</taxon>
        <taxon>Sordariomycetes</taxon>
        <taxon>Sordariomycetidae</taxon>
        <taxon>Cephalothecales</taxon>
        <taxon>Cephalothecaceae</taxon>
        <taxon>Phialemonium</taxon>
    </lineage>
</organism>